<dbReference type="UniPathway" id="UPA00031">
    <property type="reaction ID" value="UER00007"/>
</dbReference>
<comment type="catalytic activity">
    <reaction evidence="1 15">
        <text>1-(5-phospho-beta-D-ribosyl)-5'-AMP + H2O = 1-(5-phospho-beta-D-ribosyl)-5-[(5-phospho-beta-D-ribosylamino)methylideneamino]imidazole-4-carboxamide</text>
        <dbReference type="Rhea" id="RHEA:20049"/>
        <dbReference type="ChEBI" id="CHEBI:15377"/>
        <dbReference type="ChEBI" id="CHEBI:58435"/>
        <dbReference type="ChEBI" id="CHEBI:59457"/>
        <dbReference type="EC" id="3.5.4.19"/>
    </reaction>
</comment>
<dbReference type="InterPro" id="IPR038019">
    <property type="entry name" value="PRib_AMP_CycHydrolase_sf"/>
</dbReference>
<dbReference type="Gene3D" id="3.10.20.810">
    <property type="entry name" value="Phosphoribosyl-AMP cyclohydrolase"/>
    <property type="match status" value="1"/>
</dbReference>
<keyword evidence="18" id="KW-1185">Reference proteome</keyword>
<dbReference type="InterPro" id="IPR008179">
    <property type="entry name" value="HisE"/>
</dbReference>
<dbReference type="NCBIfam" id="NF000768">
    <property type="entry name" value="PRK00051.1"/>
    <property type="match status" value="1"/>
</dbReference>
<dbReference type="InterPro" id="IPR026660">
    <property type="entry name" value="PRA-CH"/>
</dbReference>
<keyword evidence="12 15" id="KW-0067">ATP-binding</keyword>
<evidence type="ECO:0000256" key="14">
    <source>
        <dbReference type="ARBA" id="ARBA00023268"/>
    </source>
</evidence>
<comment type="subcellular location">
    <subcellularLocation>
        <location evidence="3 15">Cytoplasm</location>
    </subcellularLocation>
</comment>
<dbReference type="NCBIfam" id="TIGR03188">
    <property type="entry name" value="histidine_hisI"/>
    <property type="match status" value="1"/>
</dbReference>
<evidence type="ECO:0000256" key="7">
    <source>
        <dbReference type="ARBA" id="ARBA00008299"/>
    </source>
</evidence>
<dbReference type="PATRIC" id="fig|52689.4.peg.740"/>
<evidence type="ECO:0000256" key="15">
    <source>
        <dbReference type="HAMAP-Rule" id="MF_01019"/>
    </source>
</evidence>
<sequence length="206" mass="23121">MDITNIKFNDLGLVPAIVQDYATRQVLMMAWMNEEALKLTIETKKATFYSRSRQKLWIKGETSGNIQTVVTLDYDCDGDTLLIQVIPAGPACHTGNTSCFYRNLVSNEDLATGNIEILGNLQSLIADRKINPVAGSYTNYLFEKGVDKICKKIGEEAAETIIAAKNNDPQELVYESSDLIYHLLVLLNNQNVDLDSIYKELTKRHQ</sequence>
<evidence type="ECO:0000256" key="6">
    <source>
        <dbReference type="ARBA" id="ARBA00007731"/>
    </source>
</evidence>
<dbReference type="GO" id="GO:0005524">
    <property type="term" value="F:ATP binding"/>
    <property type="evidence" value="ECO:0007669"/>
    <property type="project" value="UniProtKB-KW"/>
</dbReference>
<keyword evidence="9 15" id="KW-0028">Amino-acid biosynthesis</keyword>
<dbReference type="PANTHER" id="PTHR42945:SF9">
    <property type="entry name" value="HISTIDINE BIOSYNTHESIS BIFUNCTIONAL PROTEIN HISIE"/>
    <property type="match status" value="1"/>
</dbReference>
<evidence type="ECO:0000256" key="5">
    <source>
        <dbReference type="ARBA" id="ARBA00005204"/>
    </source>
</evidence>
<dbReference type="NCBIfam" id="NF002747">
    <property type="entry name" value="PRK02759.1"/>
    <property type="match status" value="1"/>
</dbReference>
<dbReference type="STRING" id="52689.AKG39_08055"/>
<comment type="caution">
    <text evidence="17">The sequence shown here is derived from an EMBL/GenBank/DDBJ whole genome shotgun (WGS) entry which is preliminary data.</text>
</comment>
<evidence type="ECO:0000256" key="12">
    <source>
        <dbReference type="ARBA" id="ARBA00022840"/>
    </source>
</evidence>
<gene>
    <name evidence="15" type="primary">hisI</name>
    <name evidence="15" type="synonym">hisIE</name>
    <name evidence="17" type="ORF">AKG39_08055</name>
</gene>
<dbReference type="GO" id="GO:0000105">
    <property type="term" value="P:L-histidine biosynthetic process"/>
    <property type="evidence" value="ECO:0007669"/>
    <property type="project" value="UniProtKB-UniRule"/>
</dbReference>
<evidence type="ECO:0000313" key="17">
    <source>
        <dbReference type="EMBL" id="KNZ42110.1"/>
    </source>
</evidence>
<accession>A0A0L6U2U1</accession>
<comment type="similarity">
    <text evidence="6 15">In the C-terminal section; belongs to the PRA-PH family.</text>
</comment>
<dbReference type="AlphaFoldDB" id="A0A0L6U2U1"/>
<evidence type="ECO:0000256" key="1">
    <source>
        <dbReference type="ARBA" id="ARBA00000024"/>
    </source>
</evidence>
<dbReference type="RefSeq" id="WP_050739870.1">
    <property type="nucleotide sequence ID" value="NZ_LGYO01000019.1"/>
</dbReference>
<dbReference type="Gene3D" id="1.10.287.1080">
    <property type="entry name" value="MazG-like"/>
    <property type="match status" value="1"/>
</dbReference>
<dbReference type="InterPro" id="IPR002496">
    <property type="entry name" value="PRib_AMP_CycHydrolase_dom"/>
</dbReference>
<evidence type="ECO:0000256" key="2">
    <source>
        <dbReference type="ARBA" id="ARBA00001460"/>
    </source>
</evidence>
<keyword evidence="10 15" id="KW-0547">Nucleotide-binding</keyword>
<evidence type="ECO:0000256" key="8">
    <source>
        <dbReference type="ARBA" id="ARBA00022490"/>
    </source>
</evidence>
<evidence type="ECO:0000256" key="13">
    <source>
        <dbReference type="ARBA" id="ARBA00023102"/>
    </source>
</evidence>
<comment type="pathway">
    <text evidence="4 15">Amino-acid biosynthesis; L-histidine biosynthesis; L-histidine from 5-phospho-alpha-D-ribose 1-diphosphate: step 3/9.</text>
</comment>
<dbReference type="EMBL" id="LGYO01000019">
    <property type="protein sequence ID" value="KNZ42110.1"/>
    <property type="molecule type" value="Genomic_DNA"/>
</dbReference>
<dbReference type="Pfam" id="PF01502">
    <property type="entry name" value="PRA-CH"/>
    <property type="match status" value="1"/>
</dbReference>
<organism evidence="17 18">
    <name type="scientific">Acetobacterium bakii</name>
    <dbReference type="NCBI Taxonomy" id="52689"/>
    <lineage>
        <taxon>Bacteria</taxon>
        <taxon>Bacillati</taxon>
        <taxon>Bacillota</taxon>
        <taxon>Clostridia</taxon>
        <taxon>Eubacteriales</taxon>
        <taxon>Eubacteriaceae</taxon>
        <taxon>Acetobacterium</taxon>
    </lineage>
</organism>
<dbReference type="SUPFAM" id="SSF101386">
    <property type="entry name" value="all-alpha NTP pyrophosphatases"/>
    <property type="match status" value="1"/>
</dbReference>
<dbReference type="CDD" id="cd11534">
    <property type="entry name" value="NTP-PPase_HisIE_like"/>
    <property type="match status" value="1"/>
</dbReference>
<evidence type="ECO:0000256" key="11">
    <source>
        <dbReference type="ARBA" id="ARBA00022801"/>
    </source>
</evidence>
<evidence type="ECO:0000256" key="3">
    <source>
        <dbReference type="ARBA" id="ARBA00004496"/>
    </source>
</evidence>
<evidence type="ECO:0000259" key="16">
    <source>
        <dbReference type="Pfam" id="PF01502"/>
    </source>
</evidence>
<dbReference type="HAMAP" id="MF_01019">
    <property type="entry name" value="HisIE"/>
    <property type="match status" value="1"/>
</dbReference>
<dbReference type="InterPro" id="IPR023019">
    <property type="entry name" value="His_synth_HisIE"/>
</dbReference>
<dbReference type="SUPFAM" id="SSF141734">
    <property type="entry name" value="HisI-like"/>
    <property type="match status" value="1"/>
</dbReference>
<protein>
    <recommendedName>
        <fullName evidence="15">Histidine biosynthesis bifunctional protein HisIE</fullName>
    </recommendedName>
    <domain>
        <recommendedName>
            <fullName evidence="15">Phosphoribosyl-AMP cyclohydrolase</fullName>
            <shortName evidence="15">PRA-CH</shortName>
            <ecNumber evidence="15">3.5.4.19</ecNumber>
        </recommendedName>
    </domain>
    <domain>
        <recommendedName>
            <fullName evidence="15">Phosphoribosyl-ATP pyrophosphatase</fullName>
            <shortName evidence="15">PRA-PH</shortName>
            <ecNumber evidence="15">3.6.1.31</ecNumber>
        </recommendedName>
    </domain>
</protein>
<proteinExistence type="inferred from homology"/>
<dbReference type="OrthoDB" id="9795769at2"/>
<dbReference type="Proteomes" id="UP000036873">
    <property type="component" value="Unassembled WGS sequence"/>
</dbReference>
<feature type="domain" description="Phosphoribosyl-AMP cyclohydrolase" evidence="16">
    <location>
        <begin position="28"/>
        <end position="101"/>
    </location>
</feature>
<evidence type="ECO:0000256" key="4">
    <source>
        <dbReference type="ARBA" id="ARBA00005169"/>
    </source>
</evidence>
<comment type="pathway">
    <text evidence="5 15">Amino-acid biosynthesis; L-histidine biosynthesis; L-histidine from 5-phospho-alpha-D-ribose 1-diphosphate: step 2/9.</text>
</comment>
<dbReference type="HAMAP" id="MF_01020">
    <property type="entry name" value="HisE"/>
    <property type="match status" value="1"/>
</dbReference>
<dbReference type="EC" id="3.6.1.31" evidence="15"/>
<dbReference type="HAMAP" id="MF_01021">
    <property type="entry name" value="HisI"/>
    <property type="match status" value="1"/>
</dbReference>
<dbReference type="EC" id="3.5.4.19" evidence="15"/>
<feature type="region of interest" description="Phosphoribosyl-AMP cyclohydrolase" evidence="15">
    <location>
        <begin position="1"/>
        <end position="117"/>
    </location>
</feature>
<reference evidence="18" key="1">
    <citation type="submission" date="2015-07" db="EMBL/GenBank/DDBJ databases">
        <title>Draft genome sequence of Acetobacterium bakii DSM 8293, a potential psychrophilic chemical producer through syngas fermentation.</title>
        <authorList>
            <person name="Song Y."/>
            <person name="Hwang S."/>
            <person name="Cho B.-K."/>
        </authorList>
    </citation>
    <scope>NUCLEOTIDE SEQUENCE [LARGE SCALE GENOMIC DNA]</scope>
    <source>
        <strain evidence="18">DSM 8239</strain>
    </source>
</reference>
<evidence type="ECO:0000256" key="10">
    <source>
        <dbReference type="ARBA" id="ARBA00022741"/>
    </source>
</evidence>
<dbReference type="GO" id="GO:0004635">
    <property type="term" value="F:phosphoribosyl-AMP cyclohydrolase activity"/>
    <property type="evidence" value="ECO:0007669"/>
    <property type="project" value="UniProtKB-UniRule"/>
</dbReference>
<keyword evidence="14 15" id="KW-0511">Multifunctional enzyme</keyword>
<dbReference type="FunFam" id="3.10.20.810:FF:000001">
    <property type="entry name" value="Histidine biosynthesis bifunctional protein HisIE"/>
    <property type="match status" value="1"/>
</dbReference>
<keyword evidence="8 15" id="KW-0963">Cytoplasm</keyword>
<keyword evidence="13 15" id="KW-0368">Histidine biosynthesis</keyword>
<dbReference type="PANTHER" id="PTHR42945">
    <property type="entry name" value="HISTIDINE BIOSYNTHESIS BIFUNCTIONAL PROTEIN"/>
    <property type="match status" value="1"/>
</dbReference>
<keyword evidence="11 15" id="KW-0378">Hydrolase</keyword>
<dbReference type="GO" id="GO:0005737">
    <property type="term" value="C:cytoplasm"/>
    <property type="evidence" value="ECO:0007669"/>
    <property type="project" value="UniProtKB-SubCell"/>
</dbReference>
<dbReference type="FunFam" id="1.10.287.1080:FF:000002">
    <property type="entry name" value="Histidine biosynthesis bifunctional protein HisIE"/>
    <property type="match status" value="1"/>
</dbReference>
<dbReference type="GO" id="GO:0004636">
    <property type="term" value="F:phosphoribosyl-ATP diphosphatase activity"/>
    <property type="evidence" value="ECO:0007669"/>
    <property type="project" value="UniProtKB-UniRule"/>
</dbReference>
<name>A0A0L6U2U1_9FIRM</name>
<dbReference type="Pfam" id="PF01503">
    <property type="entry name" value="PRA-PH"/>
    <property type="match status" value="1"/>
</dbReference>
<feature type="region of interest" description="Phosphoribosyl-ATP pyrophosphohydrolase" evidence="15">
    <location>
        <begin position="118"/>
        <end position="206"/>
    </location>
</feature>
<evidence type="ECO:0000313" key="18">
    <source>
        <dbReference type="Proteomes" id="UP000036873"/>
    </source>
</evidence>
<evidence type="ECO:0000256" key="9">
    <source>
        <dbReference type="ARBA" id="ARBA00022605"/>
    </source>
</evidence>
<comment type="catalytic activity">
    <reaction evidence="2 15">
        <text>1-(5-phospho-beta-D-ribosyl)-ATP + H2O = 1-(5-phospho-beta-D-ribosyl)-5'-AMP + diphosphate + H(+)</text>
        <dbReference type="Rhea" id="RHEA:22828"/>
        <dbReference type="ChEBI" id="CHEBI:15377"/>
        <dbReference type="ChEBI" id="CHEBI:15378"/>
        <dbReference type="ChEBI" id="CHEBI:33019"/>
        <dbReference type="ChEBI" id="CHEBI:59457"/>
        <dbReference type="ChEBI" id="CHEBI:73183"/>
        <dbReference type="EC" id="3.6.1.31"/>
    </reaction>
</comment>
<dbReference type="InterPro" id="IPR021130">
    <property type="entry name" value="PRib-ATP_PPHydrolase-like"/>
</dbReference>
<comment type="similarity">
    <text evidence="7 15">In the N-terminal section; belongs to the PRA-CH family.</text>
</comment>